<keyword evidence="2" id="KW-1185">Reference proteome</keyword>
<protein>
    <submittedName>
        <fullName evidence="1">Uncharacterized protein</fullName>
    </submittedName>
</protein>
<reference evidence="1" key="1">
    <citation type="submission" date="2023-08" db="EMBL/GenBank/DDBJ databases">
        <title>Reference Genome Resource for the Citrus Pathogen Phytophthora citrophthora.</title>
        <authorList>
            <person name="Moller H."/>
            <person name="Coetzee B."/>
            <person name="Rose L.J."/>
            <person name="Van Niekerk J.M."/>
        </authorList>
    </citation>
    <scope>NUCLEOTIDE SEQUENCE</scope>
    <source>
        <strain evidence="1">STE-U-9442</strain>
    </source>
</reference>
<dbReference type="Proteomes" id="UP001259832">
    <property type="component" value="Unassembled WGS sequence"/>
</dbReference>
<proteinExistence type="predicted"/>
<name>A0AAD9GSC8_9STRA</name>
<dbReference type="EMBL" id="JASMQC010000007">
    <property type="protein sequence ID" value="KAK1943817.1"/>
    <property type="molecule type" value="Genomic_DNA"/>
</dbReference>
<evidence type="ECO:0000313" key="1">
    <source>
        <dbReference type="EMBL" id="KAK1943817.1"/>
    </source>
</evidence>
<dbReference type="AlphaFoldDB" id="A0AAD9GSC8"/>
<sequence length="129" mass="14442">MNGRAETSTEVVQEDRDSNNVIEIGGRGVGGVGDFPVSRLMLQLQVQELAQEGVPPGCLKEYGAGKKGFYHDIDSRQGHRHVKVKNHLLMWRENLEVNQIKQELGVSKIYNADQSGIFLIRVLVKDNDQ</sequence>
<organism evidence="1 2">
    <name type="scientific">Phytophthora citrophthora</name>
    <dbReference type="NCBI Taxonomy" id="4793"/>
    <lineage>
        <taxon>Eukaryota</taxon>
        <taxon>Sar</taxon>
        <taxon>Stramenopiles</taxon>
        <taxon>Oomycota</taxon>
        <taxon>Peronosporomycetes</taxon>
        <taxon>Peronosporales</taxon>
        <taxon>Peronosporaceae</taxon>
        <taxon>Phytophthora</taxon>
    </lineage>
</organism>
<comment type="caution">
    <text evidence="1">The sequence shown here is derived from an EMBL/GenBank/DDBJ whole genome shotgun (WGS) entry which is preliminary data.</text>
</comment>
<accession>A0AAD9GSC8</accession>
<evidence type="ECO:0000313" key="2">
    <source>
        <dbReference type="Proteomes" id="UP001259832"/>
    </source>
</evidence>
<gene>
    <name evidence="1" type="ORF">P3T76_005213</name>
</gene>